<organism evidence="1 2">
    <name type="scientific">Dermacentor silvarum</name>
    <name type="common">Tick</name>
    <dbReference type="NCBI Taxonomy" id="543639"/>
    <lineage>
        <taxon>Eukaryota</taxon>
        <taxon>Metazoa</taxon>
        <taxon>Ecdysozoa</taxon>
        <taxon>Arthropoda</taxon>
        <taxon>Chelicerata</taxon>
        <taxon>Arachnida</taxon>
        <taxon>Acari</taxon>
        <taxon>Parasitiformes</taxon>
        <taxon>Ixodida</taxon>
        <taxon>Ixodoidea</taxon>
        <taxon>Ixodidae</taxon>
        <taxon>Rhipicephalinae</taxon>
        <taxon>Dermacentor</taxon>
    </lineage>
</organism>
<keyword evidence="2" id="KW-1185">Reference proteome</keyword>
<dbReference type="Proteomes" id="UP000821865">
    <property type="component" value="Chromosome 1"/>
</dbReference>
<comment type="caution">
    <text evidence="1">The sequence shown here is derived from an EMBL/GenBank/DDBJ whole genome shotgun (WGS) entry which is preliminary data.</text>
</comment>
<sequence length="167" mass="19267">MGPRCGRLRESAAYMVGSHPSVCPSVNPHFCNLRCMRNIMGHHRVDLDKSCNPSAADGCFHLADRSLCNNFAWIINTELREGLLALACLRGPVVSLASNMQRRRSFILVHWPLMHRRSNEFVELRESRMSPKQFRGCLELTRSLRHAMLCYHLLDYPPRDLMDALRY</sequence>
<gene>
    <name evidence="1" type="ORF">HPB49_003519</name>
</gene>
<evidence type="ECO:0000313" key="1">
    <source>
        <dbReference type="EMBL" id="KAH7977769.1"/>
    </source>
</evidence>
<protein>
    <submittedName>
        <fullName evidence="1">Uncharacterized protein</fullName>
    </submittedName>
</protein>
<accession>A0ACB8DTV8</accession>
<proteinExistence type="predicted"/>
<reference evidence="1" key="1">
    <citation type="submission" date="2020-05" db="EMBL/GenBank/DDBJ databases">
        <title>Large-scale comparative analyses of tick genomes elucidate their genetic diversity and vector capacities.</title>
        <authorList>
            <person name="Jia N."/>
            <person name="Wang J."/>
            <person name="Shi W."/>
            <person name="Du L."/>
            <person name="Sun Y."/>
            <person name="Zhan W."/>
            <person name="Jiang J."/>
            <person name="Wang Q."/>
            <person name="Zhang B."/>
            <person name="Ji P."/>
            <person name="Sakyi L.B."/>
            <person name="Cui X."/>
            <person name="Yuan T."/>
            <person name="Jiang B."/>
            <person name="Yang W."/>
            <person name="Lam T.T.-Y."/>
            <person name="Chang Q."/>
            <person name="Ding S."/>
            <person name="Wang X."/>
            <person name="Zhu J."/>
            <person name="Ruan X."/>
            <person name="Zhao L."/>
            <person name="Wei J."/>
            <person name="Que T."/>
            <person name="Du C."/>
            <person name="Cheng J."/>
            <person name="Dai P."/>
            <person name="Han X."/>
            <person name="Huang E."/>
            <person name="Gao Y."/>
            <person name="Liu J."/>
            <person name="Shao H."/>
            <person name="Ye R."/>
            <person name="Li L."/>
            <person name="Wei W."/>
            <person name="Wang X."/>
            <person name="Wang C."/>
            <person name="Yang T."/>
            <person name="Huo Q."/>
            <person name="Li W."/>
            <person name="Guo W."/>
            <person name="Chen H."/>
            <person name="Zhou L."/>
            <person name="Ni X."/>
            <person name="Tian J."/>
            <person name="Zhou Y."/>
            <person name="Sheng Y."/>
            <person name="Liu T."/>
            <person name="Pan Y."/>
            <person name="Xia L."/>
            <person name="Li J."/>
            <person name="Zhao F."/>
            <person name="Cao W."/>
        </authorList>
    </citation>
    <scope>NUCLEOTIDE SEQUENCE</scope>
    <source>
        <strain evidence="1">Dsil-2018</strain>
    </source>
</reference>
<dbReference type="EMBL" id="CM023470">
    <property type="protein sequence ID" value="KAH7977769.1"/>
    <property type="molecule type" value="Genomic_DNA"/>
</dbReference>
<evidence type="ECO:0000313" key="2">
    <source>
        <dbReference type="Proteomes" id="UP000821865"/>
    </source>
</evidence>
<name>A0ACB8DTV8_DERSI</name>